<dbReference type="InterPro" id="IPR050708">
    <property type="entry name" value="T6SS_VgrG/RHS"/>
</dbReference>
<protein>
    <recommendedName>
        <fullName evidence="3">RHS repeat-associated core domain-containing protein</fullName>
    </recommendedName>
</protein>
<gene>
    <name evidence="1" type="ORF">AOB46_22355</name>
</gene>
<dbReference type="EMBL" id="LJOD01000033">
    <property type="protein sequence ID" value="KPE49000.1"/>
    <property type="molecule type" value="Genomic_DNA"/>
</dbReference>
<comment type="caution">
    <text evidence="1">The sequence shown here is derived from an EMBL/GenBank/DDBJ whole genome shotgun (WGS) entry which is preliminary data.</text>
</comment>
<organism evidence="1 2">
    <name type="scientific">Chryseobacterium indologenes</name>
    <name type="common">Flavobacterium indologenes</name>
    <dbReference type="NCBI Taxonomy" id="253"/>
    <lineage>
        <taxon>Bacteria</taxon>
        <taxon>Pseudomonadati</taxon>
        <taxon>Bacteroidota</taxon>
        <taxon>Flavobacteriia</taxon>
        <taxon>Flavobacteriales</taxon>
        <taxon>Weeksellaceae</taxon>
        <taxon>Chryseobacterium group</taxon>
        <taxon>Chryseobacterium</taxon>
    </lineage>
</organism>
<dbReference type="PANTHER" id="PTHR32305">
    <property type="match status" value="1"/>
</dbReference>
<dbReference type="InterPro" id="IPR022385">
    <property type="entry name" value="Rhs_assc_core"/>
</dbReference>
<dbReference type="NCBIfam" id="TIGR03696">
    <property type="entry name" value="Rhs_assc_core"/>
    <property type="match status" value="1"/>
</dbReference>
<dbReference type="Proteomes" id="UP000037953">
    <property type="component" value="Unassembled WGS sequence"/>
</dbReference>
<reference evidence="2" key="2">
    <citation type="submission" date="2015-09" db="EMBL/GenBank/DDBJ databases">
        <title>Draft genome sequence of a multidrug-resistant Chryseobacterium indologenes isolate from Malaysia.</title>
        <authorList>
            <person name="Yu C.Y."/>
            <person name="Ang G.Y."/>
            <person name="Chan K.-G."/>
        </authorList>
    </citation>
    <scope>NUCLEOTIDE SEQUENCE [LARGE SCALE GENOMIC DNA]</scope>
    <source>
        <strain evidence="2">CI_885</strain>
    </source>
</reference>
<dbReference type="AlphaFoldDB" id="A0A0N1KRP4"/>
<dbReference type="PATRIC" id="fig|253.9.peg.3223"/>
<proteinExistence type="predicted"/>
<evidence type="ECO:0000313" key="2">
    <source>
        <dbReference type="Proteomes" id="UP000037953"/>
    </source>
</evidence>
<name>A0A0N1KRP4_CHRID</name>
<sequence length="307" mass="34937">TFVEQQVAGTYENPYKFNAKELDSETGLYYYGARYYNPRLSFWYGVDPLAIYNPVMETEFYGDGQHNGGVNFWGNLNPYIYTYQNPVKYIDPNGKQTLGPGIYNTAFIYYVSGDVGHTAIGYYGKYDKNPGVLYAPLSGNSSYRQTRQRGLDGVWYSGVSEANTIKSYLDSGDKVERYHYKLRDEALESLAMGIEDDIVTAGNSFDSAYCTLQAKVAIRKSFEDIAGVDTQKAVDKIIPYSIPTDLSKDEVLKTGSVKYDLFTKEKGKYYKTTYSWSPRNVGKTWVERNILGKDGWTTEKKEIKFKK</sequence>
<dbReference type="PANTHER" id="PTHR32305:SF15">
    <property type="entry name" value="PROTEIN RHSA-RELATED"/>
    <property type="match status" value="1"/>
</dbReference>
<evidence type="ECO:0000313" key="1">
    <source>
        <dbReference type="EMBL" id="KPE49000.1"/>
    </source>
</evidence>
<evidence type="ECO:0008006" key="3">
    <source>
        <dbReference type="Google" id="ProtNLM"/>
    </source>
</evidence>
<reference evidence="1 2" key="1">
    <citation type="journal article" date="2015" name="Genom Data">
        <title>Draft genome sequence of a multidrug-resistant Chryseobacterium indologenes isolate from Malaysia.</title>
        <authorList>
            <person name="Yu C.Y."/>
            <person name="Ang G.Y."/>
            <person name="Cheng H.J."/>
            <person name="Cheong Y.M."/>
            <person name="Yin W.F."/>
            <person name="Chan K.G."/>
        </authorList>
    </citation>
    <scope>NUCLEOTIDE SEQUENCE [LARGE SCALE GENOMIC DNA]</scope>
    <source>
        <strain evidence="1 2">CI_885</strain>
    </source>
</reference>
<dbReference type="RefSeq" id="WP_131724446.1">
    <property type="nucleotide sequence ID" value="NZ_LJOD01000033.1"/>
</dbReference>
<accession>A0A0N1KRP4</accession>
<dbReference type="Gene3D" id="2.180.10.10">
    <property type="entry name" value="RHS repeat-associated core"/>
    <property type="match status" value="1"/>
</dbReference>
<feature type="non-terminal residue" evidence="1">
    <location>
        <position position="1"/>
    </location>
</feature>